<keyword evidence="2" id="KW-1185">Reference proteome</keyword>
<evidence type="ECO:0000313" key="2">
    <source>
        <dbReference type="Proteomes" id="UP000030401"/>
    </source>
</evidence>
<proteinExistence type="predicted"/>
<comment type="caution">
    <text evidence="1">The sequence shown here is derived from an EMBL/GenBank/DDBJ whole genome shotgun (WGS) entry which is preliminary data.</text>
</comment>
<protein>
    <submittedName>
        <fullName evidence="1">Uncharacterized protein</fullName>
    </submittedName>
</protein>
<evidence type="ECO:0000313" key="1">
    <source>
        <dbReference type="EMBL" id="KGX87250.1"/>
    </source>
</evidence>
<dbReference type="STRING" id="1385512.N784_16390"/>
<dbReference type="EMBL" id="AVPG01000008">
    <property type="protein sequence ID" value="KGX87250.1"/>
    <property type="molecule type" value="Genomic_DNA"/>
</dbReference>
<reference evidence="1 2" key="1">
    <citation type="submission" date="2013-08" db="EMBL/GenBank/DDBJ databases">
        <authorList>
            <person name="Huang J."/>
            <person name="Wang G."/>
        </authorList>
    </citation>
    <scope>NUCLEOTIDE SEQUENCE [LARGE SCALE GENOMIC DNA]</scope>
    <source>
        <strain evidence="1 2">JSM 072002</strain>
    </source>
</reference>
<gene>
    <name evidence="1" type="ORF">N784_16390</name>
</gene>
<dbReference type="AlphaFoldDB" id="A0A0A5G814"/>
<accession>A0A0A5G814</accession>
<dbReference type="Proteomes" id="UP000030401">
    <property type="component" value="Unassembled WGS sequence"/>
</dbReference>
<sequence length="74" mass="8496">MIGLDKNPHKKNHSELERFGIQKNPFLTMEHKIRPSNRLHFPSLVLARSGSKGPKQTLYLSLLNEAPLVDFLFV</sequence>
<name>A0A0A5G814_9BACI</name>
<organism evidence="1 2">
    <name type="scientific">Pontibacillus litoralis JSM 072002</name>
    <dbReference type="NCBI Taxonomy" id="1385512"/>
    <lineage>
        <taxon>Bacteria</taxon>
        <taxon>Bacillati</taxon>
        <taxon>Bacillota</taxon>
        <taxon>Bacilli</taxon>
        <taxon>Bacillales</taxon>
        <taxon>Bacillaceae</taxon>
        <taxon>Pontibacillus</taxon>
    </lineage>
</organism>